<sequence>MRKEEQHGGWMPNPYFEQLSEEITFRLDFRSIEYFEALGRPYGLPAQDMIGMYLRHMAGSGYKANLGILTLKEREELRKTLEAEGTLPRTA</sequence>
<protein>
    <submittedName>
        <fullName evidence="1">Uncharacterized protein</fullName>
    </submittedName>
</protein>
<keyword evidence="2" id="KW-1185">Reference proteome</keyword>
<reference evidence="2" key="1">
    <citation type="submission" date="2016-11" db="EMBL/GenBank/DDBJ databases">
        <authorList>
            <person name="Varghese N."/>
            <person name="Submissions S."/>
        </authorList>
    </citation>
    <scope>NUCLEOTIDE SEQUENCE [LARGE SCALE GENOMIC DNA]</scope>
    <source>
        <strain evidence="2">Sac-22</strain>
    </source>
</reference>
<dbReference type="AlphaFoldDB" id="A0A1M7IIU8"/>
<evidence type="ECO:0000313" key="1">
    <source>
        <dbReference type="EMBL" id="SHM40528.1"/>
    </source>
</evidence>
<organism evidence="1 2">
    <name type="scientific">Duganella sacchari</name>
    <dbReference type="NCBI Taxonomy" id="551987"/>
    <lineage>
        <taxon>Bacteria</taxon>
        <taxon>Pseudomonadati</taxon>
        <taxon>Pseudomonadota</taxon>
        <taxon>Betaproteobacteria</taxon>
        <taxon>Burkholderiales</taxon>
        <taxon>Oxalobacteraceae</taxon>
        <taxon>Telluria group</taxon>
        <taxon>Duganella</taxon>
    </lineage>
</organism>
<dbReference type="EMBL" id="FRCX01000001">
    <property type="protein sequence ID" value="SHM40528.1"/>
    <property type="molecule type" value="Genomic_DNA"/>
</dbReference>
<proteinExistence type="predicted"/>
<dbReference type="Proteomes" id="UP000184339">
    <property type="component" value="Unassembled WGS sequence"/>
</dbReference>
<accession>A0A1M7IIU8</accession>
<dbReference type="OrthoDB" id="5297245at2"/>
<dbReference type="RefSeq" id="WP_072781066.1">
    <property type="nucleotide sequence ID" value="NZ_FRCX01000001.1"/>
</dbReference>
<evidence type="ECO:0000313" key="2">
    <source>
        <dbReference type="Proteomes" id="UP000184339"/>
    </source>
</evidence>
<name>A0A1M7IIU8_9BURK</name>
<gene>
    <name evidence="1" type="ORF">SAMN05192549_101509</name>
</gene>